<organism evidence="14 15">
    <name type="scientific">Candidatus Methanofastidiosum methylothiophilum</name>
    <dbReference type="NCBI Taxonomy" id="1705564"/>
    <lineage>
        <taxon>Archaea</taxon>
        <taxon>Methanobacteriati</taxon>
        <taxon>Methanobacteriota</taxon>
        <taxon>Stenosarchaea group</taxon>
        <taxon>Candidatus Methanofastidiosia</taxon>
        <taxon>Candidatus Methanofastidiosales</taxon>
        <taxon>Candidatus Methanofastidiosaceae</taxon>
        <taxon>Candidatus Methanofastidiosum</taxon>
    </lineage>
</organism>
<evidence type="ECO:0000256" key="2">
    <source>
        <dbReference type="ARBA" id="ARBA00006434"/>
    </source>
</evidence>
<evidence type="ECO:0000256" key="3">
    <source>
        <dbReference type="ARBA" id="ARBA00022448"/>
    </source>
</evidence>
<protein>
    <submittedName>
        <fullName evidence="14">Cation symporter ActP</fullName>
    </submittedName>
</protein>
<dbReference type="EMBL" id="LNGD01000079">
    <property type="protein sequence ID" value="KYC50537.1"/>
    <property type="molecule type" value="Genomic_DNA"/>
</dbReference>
<keyword evidence="5 13" id="KW-0812">Transmembrane</keyword>
<keyword evidence="9" id="KW-0406">Ion transport</keyword>
<evidence type="ECO:0000313" key="15">
    <source>
        <dbReference type="Proteomes" id="UP000075578"/>
    </source>
</evidence>
<name>A0A150IZW8_9EURY</name>
<dbReference type="InterPro" id="IPR038377">
    <property type="entry name" value="Na/Glc_symporter_sf"/>
</dbReference>
<dbReference type="PANTHER" id="PTHR48086:SF3">
    <property type="entry name" value="SODIUM_PROLINE SYMPORTER"/>
    <property type="match status" value="1"/>
</dbReference>
<feature type="transmembrane region" description="Helical" evidence="13">
    <location>
        <begin position="121"/>
        <end position="144"/>
    </location>
</feature>
<dbReference type="GO" id="GO:0005886">
    <property type="term" value="C:plasma membrane"/>
    <property type="evidence" value="ECO:0007669"/>
    <property type="project" value="UniProtKB-SubCell"/>
</dbReference>
<comment type="subcellular location">
    <subcellularLocation>
        <location evidence="1">Cell membrane</location>
        <topology evidence="1">Multi-pass membrane protein</topology>
    </subcellularLocation>
</comment>
<feature type="transmembrane region" description="Helical" evidence="13">
    <location>
        <begin position="309"/>
        <end position="334"/>
    </location>
</feature>
<evidence type="ECO:0000256" key="5">
    <source>
        <dbReference type="ARBA" id="ARBA00022692"/>
    </source>
</evidence>
<feature type="transmembrane region" description="Helical" evidence="13">
    <location>
        <begin position="6"/>
        <end position="23"/>
    </location>
</feature>
<dbReference type="GO" id="GO:0006814">
    <property type="term" value="P:sodium ion transport"/>
    <property type="evidence" value="ECO:0007669"/>
    <property type="project" value="UniProtKB-KW"/>
</dbReference>
<sequence>MNNILILISLYSIIGTLIALYSRGAKTQESFFIGDRNINGIVSALTYSATTYSAFMMVGLVGLSYATGVGALGFELTYLIGTLFFLSYYGPKIWRIAKDKGIVSPSGLIEERYGQKTAKTAAFISLLALIPYTSVQLTGVALILEKNSNLNFSTGIIIVGILIALWAFLGGLRGVALTDSIQGIFMIVVSIFALIWVSLRFDFSAISSMGNLMYVPNSIWTPKFFLGLTIPWFFFALTNPQVFQRMFIPKDLSALRKMIIYFGFFGIIYTVIVTLIGIELKVMTNQGLFPLVQYRDNVTPTMLSVMPEWLSILLALSILAAAITTANSIVLTLSSMVSKDIIKEKGILFGRISIVVITIFIGLFAVKKISYIVELSVLSSTILLCLLPLILGIFHFKMGKDFTGVITLIGGFLISVGLTYFKISIIGLPTPVITLISCFVIFFLSGIIESKQYK</sequence>
<comment type="similarity">
    <text evidence="2 12">Belongs to the sodium:solute symporter (SSF) (TC 2.A.21) family.</text>
</comment>
<feature type="transmembrane region" description="Helical" evidence="13">
    <location>
        <begin position="346"/>
        <end position="365"/>
    </location>
</feature>
<evidence type="ECO:0000256" key="7">
    <source>
        <dbReference type="ARBA" id="ARBA00022989"/>
    </source>
</evidence>
<feature type="transmembrane region" description="Helical" evidence="13">
    <location>
        <begin position="150"/>
        <end position="169"/>
    </location>
</feature>
<evidence type="ECO:0000313" key="14">
    <source>
        <dbReference type="EMBL" id="KYC50537.1"/>
    </source>
</evidence>
<dbReference type="Gene3D" id="1.20.1730.10">
    <property type="entry name" value="Sodium/glucose cotransporter"/>
    <property type="match status" value="1"/>
</dbReference>
<keyword evidence="8" id="KW-0915">Sodium</keyword>
<evidence type="ECO:0000256" key="10">
    <source>
        <dbReference type="ARBA" id="ARBA00023136"/>
    </source>
</evidence>
<feature type="transmembrane region" description="Helical" evidence="13">
    <location>
        <begin position="401"/>
        <end position="420"/>
    </location>
</feature>
<feature type="transmembrane region" description="Helical" evidence="13">
    <location>
        <begin position="44"/>
        <end position="65"/>
    </location>
</feature>
<keyword evidence="6" id="KW-0769">Symport</keyword>
<evidence type="ECO:0000256" key="6">
    <source>
        <dbReference type="ARBA" id="ARBA00022847"/>
    </source>
</evidence>
<gene>
    <name evidence="14" type="ORF">AMQ74_01241</name>
</gene>
<feature type="transmembrane region" description="Helical" evidence="13">
    <location>
        <begin position="181"/>
        <end position="199"/>
    </location>
</feature>
<proteinExistence type="inferred from homology"/>
<evidence type="ECO:0000256" key="8">
    <source>
        <dbReference type="ARBA" id="ARBA00023053"/>
    </source>
</evidence>
<keyword evidence="11" id="KW-0739">Sodium transport</keyword>
<feature type="transmembrane region" description="Helical" evidence="13">
    <location>
        <begin position="71"/>
        <end position="90"/>
    </location>
</feature>
<accession>A0A150IZW8</accession>
<comment type="caution">
    <text evidence="14">The sequence shown here is derived from an EMBL/GenBank/DDBJ whole genome shotgun (WGS) entry which is preliminary data.</text>
</comment>
<dbReference type="InterPro" id="IPR050277">
    <property type="entry name" value="Sodium:Solute_Symporter"/>
</dbReference>
<keyword evidence="10 13" id="KW-0472">Membrane</keyword>
<dbReference type="PATRIC" id="fig|1705564.3.peg.1294"/>
<keyword evidence="7 13" id="KW-1133">Transmembrane helix</keyword>
<dbReference type="PANTHER" id="PTHR48086">
    <property type="entry name" value="SODIUM/PROLINE SYMPORTER-RELATED"/>
    <property type="match status" value="1"/>
</dbReference>
<feature type="transmembrane region" description="Helical" evidence="13">
    <location>
        <begin position="371"/>
        <end position="394"/>
    </location>
</feature>
<dbReference type="Proteomes" id="UP000075578">
    <property type="component" value="Unassembled WGS sequence"/>
</dbReference>
<evidence type="ECO:0000256" key="4">
    <source>
        <dbReference type="ARBA" id="ARBA00022475"/>
    </source>
</evidence>
<evidence type="ECO:0000256" key="1">
    <source>
        <dbReference type="ARBA" id="ARBA00004651"/>
    </source>
</evidence>
<evidence type="ECO:0000256" key="9">
    <source>
        <dbReference type="ARBA" id="ARBA00023065"/>
    </source>
</evidence>
<keyword evidence="3" id="KW-0813">Transport</keyword>
<reference evidence="14 15" key="1">
    <citation type="journal article" date="2016" name="ISME J.">
        <title>Chasing the elusive Euryarchaeota class WSA2: genomes reveal a uniquely fastidious methyl-reducing methanogen.</title>
        <authorList>
            <person name="Nobu M.K."/>
            <person name="Narihiro T."/>
            <person name="Kuroda K."/>
            <person name="Mei R."/>
            <person name="Liu W.T."/>
        </authorList>
    </citation>
    <scope>NUCLEOTIDE SEQUENCE [LARGE SCALE GENOMIC DNA]</scope>
    <source>
        <strain evidence="14">U1lsi0528_Bin089</strain>
    </source>
</reference>
<evidence type="ECO:0000256" key="12">
    <source>
        <dbReference type="RuleBase" id="RU362091"/>
    </source>
</evidence>
<dbReference type="Pfam" id="PF00474">
    <property type="entry name" value="SSF"/>
    <property type="match status" value="1"/>
</dbReference>
<feature type="transmembrane region" description="Helical" evidence="13">
    <location>
        <begin position="219"/>
        <end position="237"/>
    </location>
</feature>
<dbReference type="InterPro" id="IPR001734">
    <property type="entry name" value="Na/solute_symporter"/>
</dbReference>
<evidence type="ECO:0000256" key="11">
    <source>
        <dbReference type="ARBA" id="ARBA00023201"/>
    </source>
</evidence>
<dbReference type="CDD" id="cd10322">
    <property type="entry name" value="SLC5sbd"/>
    <property type="match status" value="1"/>
</dbReference>
<keyword evidence="4" id="KW-1003">Cell membrane</keyword>
<dbReference type="GO" id="GO:0015293">
    <property type="term" value="F:symporter activity"/>
    <property type="evidence" value="ECO:0007669"/>
    <property type="project" value="UniProtKB-KW"/>
</dbReference>
<dbReference type="PROSITE" id="PS50283">
    <property type="entry name" value="NA_SOLUT_SYMP_3"/>
    <property type="match status" value="1"/>
</dbReference>
<feature type="transmembrane region" description="Helical" evidence="13">
    <location>
        <begin position="426"/>
        <end position="448"/>
    </location>
</feature>
<dbReference type="AlphaFoldDB" id="A0A150IZW8"/>
<evidence type="ECO:0000256" key="13">
    <source>
        <dbReference type="SAM" id="Phobius"/>
    </source>
</evidence>
<feature type="transmembrane region" description="Helical" evidence="13">
    <location>
        <begin position="258"/>
        <end position="278"/>
    </location>
</feature>